<dbReference type="InterPro" id="IPR036236">
    <property type="entry name" value="Znf_C2H2_sf"/>
</dbReference>
<dbReference type="AlphaFoldDB" id="Q676E0"/>
<dbReference type="Gene3D" id="3.40.50.150">
    <property type="entry name" value="Vaccinia Virus protein VP39"/>
    <property type="match status" value="1"/>
</dbReference>
<evidence type="ECO:0000256" key="3">
    <source>
        <dbReference type="ARBA" id="ARBA00022679"/>
    </source>
</evidence>
<dbReference type="CDD" id="cd02440">
    <property type="entry name" value="AdoMet_MTases"/>
    <property type="match status" value="1"/>
</dbReference>
<dbReference type="GO" id="GO:0042054">
    <property type="term" value="F:histone methyltransferase activity"/>
    <property type="evidence" value="ECO:0007669"/>
    <property type="project" value="TreeGrafter"/>
</dbReference>
<evidence type="ECO:0000256" key="8">
    <source>
        <dbReference type="SAM" id="MobiDB-lite"/>
    </source>
</evidence>
<evidence type="ECO:0000259" key="9">
    <source>
        <dbReference type="Pfam" id="PF22528"/>
    </source>
</evidence>
<dbReference type="SUPFAM" id="SSF53335">
    <property type="entry name" value="S-adenosyl-L-methionine-dependent methyltransferases"/>
    <property type="match status" value="1"/>
</dbReference>
<dbReference type="PANTHER" id="PTHR11006">
    <property type="entry name" value="PROTEIN ARGININE N-METHYLTRANSFERASE"/>
    <property type="match status" value="1"/>
</dbReference>
<evidence type="ECO:0000313" key="10">
    <source>
        <dbReference type="EMBL" id="AAS21334.1"/>
    </source>
</evidence>
<evidence type="ECO:0000256" key="1">
    <source>
        <dbReference type="ARBA" id="ARBA00011925"/>
    </source>
</evidence>
<feature type="domain" description="Protein arginine N-methyltransferase" evidence="9">
    <location>
        <begin position="329"/>
        <end position="423"/>
    </location>
</feature>
<dbReference type="EMBL" id="AY449458">
    <property type="protein sequence ID" value="AAS21334.1"/>
    <property type="molecule type" value="Genomic_DNA"/>
</dbReference>
<feature type="domain" description="Protein arginine N-methyltransferase" evidence="9">
    <location>
        <begin position="454"/>
        <end position="510"/>
    </location>
</feature>
<dbReference type="GO" id="GO:0035242">
    <property type="term" value="F:protein-arginine omega-N asymmetric methyltransferase activity"/>
    <property type="evidence" value="ECO:0007669"/>
    <property type="project" value="UniProtKB-EC"/>
</dbReference>
<feature type="compositionally biased region" description="Acidic residues" evidence="8">
    <location>
        <begin position="14"/>
        <end position="51"/>
    </location>
</feature>
<evidence type="ECO:0000256" key="6">
    <source>
        <dbReference type="ARBA" id="ARBA00049303"/>
    </source>
</evidence>
<dbReference type="GO" id="GO:0032259">
    <property type="term" value="P:methylation"/>
    <property type="evidence" value="ECO:0007669"/>
    <property type="project" value="UniProtKB-KW"/>
</dbReference>
<dbReference type="InterPro" id="IPR029063">
    <property type="entry name" value="SAM-dependent_MTases_sf"/>
</dbReference>
<evidence type="ECO:0000256" key="5">
    <source>
        <dbReference type="ARBA" id="ARBA00047384"/>
    </source>
</evidence>
<gene>
    <name evidence="10" type="ORF">002-11</name>
</gene>
<evidence type="ECO:0000256" key="7">
    <source>
        <dbReference type="PROSITE-ProRule" id="PRU01015"/>
    </source>
</evidence>
<dbReference type="InterPro" id="IPR055135">
    <property type="entry name" value="PRMT_dom"/>
</dbReference>
<dbReference type="InterPro" id="IPR025799">
    <property type="entry name" value="Arg_MeTrfase"/>
</dbReference>
<accession>Q676E0</accession>
<reference evidence="10" key="2">
    <citation type="journal article" date="2005" name="Curr. Biol.">
        <title>Remodelling of the homeobox gene complement in the tunicate Oikopleura dioica.</title>
        <authorList>
            <person name="Edvardsen R.B."/>
            <person name="Seo H.C."/>
            <person name="Jensen M.F."/>
            <person name="Mialon A."/>
            <person name="Mikhaleva J."/>
            <person name="Bjordal M."/>
            <person name="Cartry J."/>
            <person name="Reinhardt R."/>
            <person name="Weissenbach J."/>
            <person name="Wincker P."/>
            <person name="Chourrout D."/>
        </authorList>
    </citation>
    <scope>NUCLEOTIDE SEQUENCE</scope>
</reference>
<evidence type="ECO:0000256" key="4">
    <source>
        <dbReference type="ARBA" id="ARBA00022691"/>
    </source>
</evidence>
<reference evidence="10" key="1">
    <citation type="journal article" date="2004" name="Nature">
        <title>Hox cluster disintegration with persistent anteroposterior order of expression in Oikopleura dioica.</title>
        <authorList>
            <person name="Seo H.C."/>
            <person name="Edvardsen R.B."/>
            <person name="Maeland A.D."/>
            <person name="Bjordal M."/>
            <person name="Jensen M.F."/>
            <person name="Hansen A."/>
            <person name="Flaat M."/>
            <person name="Weissenbach J."/>
            <person name="Lehrach H."/>
            <person name="Wincker P."/>
            <person name="Reinhardt R."/>
            <person name="Chourrout D."/>
        </authorList>
    </citation>
    <scope>NUCLEOTIDE SEQUENCE</scope>
</reference>
<dbReference type="PANTHER" id="PTHR11006:SF4">
    <property type="entry name" value="PROTEIN ARGININE N-METHYLTRANSFERASE 7"/>
    <property type="match status" value="1"/>
</dbReference>
<protein>
    <recommendedName>
        <fullName evidence="1">type I protein arginine methyltransferase</fullName>
        <ecNumber evidence="1">2.1.1.319</ecNumber>
    </recommendedName>
</protein>
<keyword evidence="2 7" id="KW-0489">Methyltransferase</keyword>
<comment type="catalytic activity">
    <reaction evidence="6">
        <text>L-arginyl-[protein] + S-adenosyl-L-methionine = N(omega)-methyl-L-arginyl-[protein] + S-adenosyl-L-homocysteine + H(+)</text>
        <dbReference type="Rhea" id="RHEA:48100"/>
        <dbReference type="Rhea" id="RHEA-COMP:10532"/>
        <dbReference type="Rhea" id="RHEA-COMP:11990"/>
        <dbReference type="ChEBI" id="CHEBI:15378"/>
        <dbReference type="ChEBI" id="CHEBI:29965"/>
        <dbReference type="ChEBI" id="CHEBI:57856"/>
        <dbReference type="ChEBI" id="CHEBI:59789"/>
        <dbReference type="ChEBI" id="CHEBI:65280"/>
    </reaction>
    <physiologicalReaction direction="left-to-right" evidence="6">
        <dbReference type="Rhea" id="RHEA:48101"/>
    </physiologicalReaction>
</comment>
<dbReference type="Pfam" id="PF22528">
    <property type="entry name" value="PRMT_C"/>
    <property type="match status" value="2"/>
</dbReference>
<dbReference type="PROSITE" id="PS51678">
    <property type="entry name" value="SAM_MT_PRMT"/>
    <property type="match status" value="1"/>
</dbReference>
<dbReference type="FunFam" id="3.40.50.150:FF:000003">
    <property type="entry name" value="Blast:Protein arginine N-methyltransferase 1"/>
    <property type="match status" value="1"/>
</dbReference>
<dbReference type="Gene3D" id="2.70.160.11">
    <property type="entry name" value="Hnrnp arginine n-methyltransferase1"/>
    <property type="match status" value="1"/>
</dbReference>
<comment type="catalytic activity">
    <reaction evidence="5">
        <text>L-arginyl-[protein] + 2 S-adenosyl-L-methionine = N(omega),N(omega)-dimethyl-L-arginyl-[protein] + 2 S-adenosyl-L-homocysteine + 2 H(+)</text>
        <dbReference type="Rhea" id="RHEA:48096"/>
        <dbReference type="Rhea" id="RHEA-COMP:10532"/>
        <dbReference type="Rhea" id="RHEA-COMP:11991"/>
        <dbReference type="ChEBI" id="CHEBI:15378"/>
        <dbReference type="ChEBI" id="CHEBI:29965"/>
        <dbReference type="ChEBI" id="CHEBI:57856"/>
        <dbReference type="ChEBI" id="CHEBI:59789"/>
        <dbReference type="ChEBI" id="CHEBI:61897"/>
        <dbReference type="EC" id="2.1.1.319"/>
    </reaction>
    <physiologicalReaction direction="left-to-right" evidence="5">
        <dbReference type="Rhea" id="RHEA:48097"/>
    </physiologicalReaction>
</comment>
<name>Q676E0_OIKDI</name>
<keyword evidence="3 7" id="KW-0808">Transferase</keyword>
<dbReference type="Pfam" id="PF06325">
    <property type="entry name" value="PrmA"/>
    <property type="match status" value="1"/>
</dbReference>
<organism evidence="10">
    <name type="scientific">Oikopleura dioica</name>
    <name type="common">Tunicate</name>
    <dbReference type="NCBI Taxonomy" id="34765"/>
    <lineage>
        <taxon>Eukaryota</taxon>
        <taxon>Metazoa</taxon>
        <taxon>Chordata</taxon>
        <taxon>Tunicata</taxon>
        <taxon>Appendicularia</taxon>
        <taxon>Copelata</taxon>
        <taxon>Oikopleuridae</taxon>
        <taxon>Oikopleura</taxon>
    </lineage>
</organism>
<proteinExistence type="predicted"/>
<dbReference type="EC" id="2.1.1.319" evidence="1"/>
<feature type="region of interest" description="Disordered" evidence="8">
    <location>
        <begin position="1"/>
        <end position="60"/>
    </location>
</feature>
<sequence length="522" mass="58544">MVSPAVSDLSGGESDSDDDTEDDSSSDDDSDSDSESDTDSDTCSDSDDSDQDKDTKESIAEGKAVTAIENSQELNIGEYDFIKVINYCRAKKFTEAPSKAALEGELKTDWDKDEFYKPVLSEDPLLMHQWTKDEDFMAGGDNKNIKRNRFIRKHNVKRRQQEIQKLLEDTEIGQGRLNDGYFDSYADYGIHAEMLQDKARTEAYRNVILKNPHLFKDKVVVDVGCGTGILSMFAAQAGAKIVYALEMSEIAFDAIDVVRENGLADKVKIIKGKAEEIAATLPKADVVISEWMGYCCLYEGMLDTVLEVRDKVMKHGGHMMPGTAGLDFFAVSSESLWHTHRGFWDNVYGFKMKSLKARAHKESKVLEIKSSEVVSPMERLIEWNLNTCTKEDLSFSKPLYLESNIDGELHGIGCSFDCDMVKIADNETTNPYLAQLMGVSVEKSENAQETFVNVLSTSPYSTLTHWKQTFFMFDEPVKVTCGSAIEGTVKISRRRTNDRELEVFLKLECNGADICNRKYSVS</sequence>
<keyword evidence="4 7" id="KW-0949">S-adenosyl-L-methionine</keyword>
<evidence type="ECO:0000256" key="2">
    <source>
        <dbReference type="ARBA" id="ARBA00022603"/>
    </source>
</evidence>
<dbReference type="SUPFAM" id="SSF57667">
    <property type="entry name" value="beta-beta-alpha zinc fingers"/>
    <property type="match status" value="1"/>
</dbReference>